<evidence type="ECO:0000256" key="3">
    <source>
        <dbReference type="SAM" id="Phobius"/>
    </source>
</evidence>
<feature type="compositionally biased region" description="Low complexity" evidence="2">
    <location>
        <begin position="307"/>
        <end position="331"/>
    </location>
</feature>
<evidence type="ECO:0000313" key="5">
    <source>
        <dbReference type="EMBL" id="TSD13782.1"/>
    </source>
</evidence>
<keyword evidence="3" id="KW-0812">Transmembrane</keyword>
<protein>
    <recommendedName>
        <fullName evidence="4">PGF-CTERM archaeal protein-sorting signal domain-containing protein</fullName>
    </recommendedName>
</protein>
<comment type="caution">
    <text evidence="5">The sequence shown here is derived from an EMBL/GenBank/DDBJ whole genome shotgun (WGS) entry which is preliminary data.</text>
</comment>
<name>A0A554N8R1_9EURY</name>
<dbReference type="OrthoDB" id="240462at2157"/>
<feature type="compositionally biased region" description="Low complexity" evidence="2">
    <location>
        <begin position="234"/>
        <end position="291"/>
    </location>
</feature>
<dbReference type="GO" id="GO:0005886">
    <property type="term" value="C:plasma membrane"/>
    <property type="evidence" value="ECO:0007669"/>
    <property type="project" value="UniProtKB-SubCell"/>
</dbReference>
<dbReference type="RefSeq" id="WP_144262303.1">
    <property type="nucleotide sequence ID" value="NZ_QMDX01000006.1"/>
</dbReference>
<feature type="domain" description="PGF-CTERM archaeal protein-sorting signal" evidence="4">
    <location>
        <begin position="339"/>
        <end position="360"/>
    </location>
</feature>
<dbReference type="InterPro" id="IPR026371">
    <property type="entry name" value="PGF_CTERM"/>
</dbReference>
<dbReference type="AlphaFoldDB" id="A0A554N8R1"/>
<organism evidence="5 6">
    <name type="scientific">Haloglomus irregulare</name>
    <dbReference type="NCBI Taxonomy" id="2234134"/>
    <lineage>
        <taxon>Archaea</taxon>
        <taxon>Methanobacteriati</taxon>
        <taxon>Methanobacteriota</taxon>
        <taxon>Stenosarchaea group</taxon>
        <taxon>Halobacteria</taxon>
        <taxon>Halobacteriales</taxon>
        <taxon>Natronomonadaceae</taxon>
        <taxon>Haloglomus</taxon>
    </lineage>
</organism>
<feature type="region of interest" description="Disordered" evidence="2">
    <location>
        <begin position="215"/>
        <end position="331"/>
    </location>
</feature>
<dbReference type="GO" id="GO:0030115">
    <property type="term" value="C:S-layer"/>
    <property type="evidence" value="ECO:0007669"/>
    <property type="project" value="UniProtKB-SubCell"/>
</dbReference>
<evidence type="ECO:0000313" key="6">
    <source>
        <dbReference type="Proteomes" id="UP000319894"/>
    </source>
</evidence>
<evidence type="ECO:0000256" key="1">
    <source>
        <dbReference type="ARBA" id="ARBA00022729"/>
    </source>
</evidence>
<dbReference type="EMBL" id="QMDX01000006">
    <property type="protein sequence ID" value="TSD13782.1"/>
    <property type="molecule type" value="Genomic_DNA"/>
</dbReference>
<proteinExistence type="predicted"/>
<gene>
    <name evidence="5" type="ORF">DP107_11495</name>
</gene>
<accession>A0A554N8R1</accession>
<evidence type="ECO:0000259" key="4">
    <source>
        <dbReference type="Pfam" id="PF18204"/>
    </source>
</evidence>
<evidence type="ECO:0000256" key="2">
    <source>
        <dbReference type="SAM" id="MobiDB-lite"/>
    </source>
</evidence>
<dbReference type="Pfam" id="PF18204">
    <property type="entry name" value="PGF-CTERM"/>
    <property type="match status" value="1"/>
</dbReference>
<sequence length="361" mass="36803">MTGRTRVSGALAIAVVVISAVVVGGAASATGEVNHETSGDYEVFLPNEVDHYPGDQNRANASIQHLAGLEGTFDGTPSPRGYEVAEYLIIGNPDITFSSCSTENTAAFGVDRENDDPGTETDESLLAARKNSEFNDHEIIIEFFDEDDLAGDSIAINDVDEVVAVQNECYTMPEEPGWYQINGFLNGTGYDGTQFDVTLDSHYFYICECSSEAEAREQLGPPPSEQGDDSTESTATAIATPERTETATAAATAEPTATATATAESTATAERTATAAAEATATAESTATTTPGDGGGSDGDGADAGDEPSSPADESTATATAAPAGAADGPVTPTVGAGPGFGAVAALAGLLAVGLLAHRRD</sequence>
<dbReference type="NCBIfam" id="TIGR04126">
    <property type="entry name" value="PGF_CTERM"/>
    <property type="match status" value="1"/>
</dbReference>
<keyword evidence="1" id="KW-0732">Signal</keyword>
<dbReference type="Proteomes" id="UP000319894">
    <property type="component" value="Unassembled WGS sequence"/>
</dbReference>
<keyword evidence="6" id="KW-1185">Reference proteome</keyword>
<keyword evidence="3" id="KW-1133">Transmembrane helix</keyword>
<reference evidence="5 6" key="1">
    <citation type="submission" date="2018-06" db="EMBL/GenBank/DDBJ databases">
        <title>Natronomonas sp. F16-60 a new haloarchaeon isolated from a solar saltern of Isla Cristina, Huelva, Spain.</title>
        <authorList>
            <person name="Duran-Viseras A."/>
            <person name="Sanchez-Porro C."/>
            <person name="Ventosa A."/>
        </authorList>
    </citation>
    <scope>NUCLEOTIDE SEQUENCE [LARGE SCALE GENOMIC DNA]</scope>
    <source>
        <strain evidence="5 6">F16-60</strain>
    </source>
</reference>
<dbReference type="InParanoid" id="A0A554N8R1"/>
<keyword evidence="3" id="KW-0472">Membrane</keyword>
<feature type="transmembrane region" description="Helical" evidence="3">
    <location>
        <begin position="340"/>
        <end position="357"/>
    </location>
</feature>